<evidence type="ECO:0000313" key="4">
    <source>
        <dbReference type="EMBL" id="MBT1699166.1"/>
    </source>
</evidence>
<evidence type="ECO:0000259" key="3">
    <source>
        <dbReference type="PROSITE" id="PS01031"/>
    </source>
</evidence>
<dbReference type="RefSeq" id="WP_254166796.1">
    <property type="nucleotide sequence ID" value="NZ_JAHESF010000021.1"/>
</dbReference>
<comment type="similarity">
    <text evidence="1 2">Belongs to the small heat shock protein (HSP20) family.</text>
</comment>
<gene>
    <name evidence="4" type="ORF">KK083_19880</name>
</gene>
<dbReference type="EMBL" id="JAHESF010000021">
    <property type="protein sequence ID" value="MBT1699166.1"/>
    <property type="molecule type" value="Genomic_DNA"/>
</dbReference>
<dbReference type="Gene3D" id="2.60.40.790">
    <property type="match status" value="1"/>
</dbReference>
<evidence type="ECO:0000256" key="1">
    <source>
        <dbReference type="PROSITE-ProRule" id="PRU00285"/>
    </source>
</evidence>
<feature type="domain" description="SHSP" evidence="3">
    <location>
        <begin position="35"/>
        <end position="146"/>
    </location>
</feature>
<organism evidence="4 5">
    <name type="scientific">Chryseosolibacter histidini</name>
    <dbReference type="NCBI Taxonomy" id="2782349"/>
    <lineage>
        <taxon>Bacteria</taxon>
        <taxon>Pseudomonadati</taxon>
        <taxon>Bacteroidota</taxon>
        <taxon>Cytophagia</taxon>
        <taxon>Cytophagales</taxon>
        <taxon>Chryseotaleaceae</taxon>
        <taxon>Chryseosolibacter</taxon>
    </lineage>
</organism>
<dbReference type="PROSITE" id="PS01031">
    <property type="entry name" value="SHSP"/>
    <property type="match status" value="1"/>
</dbReference>
<evidence type="ECO:0000313" key="5">
    <source>
        <dbReference type="Proteomes" id="UP001319200"/>
    </source>
</evidence>
<dbReference type="InterPro" id="IPR008978">
    <property type="entry name" value="HSP20-like_chaperone"/>
</dbReference>
<accession>A0AAP2DMM7</accession>
<evidence type="ECO:0000256" key="2">
    <source>
        <dbReference type="RuleBase" id="RU003616"/>
    </source>
</evidence>
<dbReference type="InterPro" id="IPR031107">
    <property type="entry name" value="Small_HSP"/>
</dbReference>
<dbReference type="SUPFAM" id="SSF49764">
    <property type="entry name" value="HSP20-like chaperones"/>
    <property type="match status" value="1"/>
</dbReference>
<comment type="caution">
    <text evidence="4">The sequence shown here is derived from an EMBL/GenBank/DDBJ whole genome shotgun (WGS) entry which is preliminary data.</text>
</comment>
<keyword evidence="5" id="KW-1185">Reference proteome</keyword>
<reference evidence="4 5" key="1">
    <citation type="submission" date="2021-05" db="EMBL/GenBank/DDBJ databases">
        <title>A Polyphasic approach of four new species of the genus Ohtaekwangia: Ohtaekwangia histidinii sp. nov., Ohtaekwangia cretensis sp. nov., Ohtaekwangia indiensis sp. nov., Ohtaekwangia reichenbachii sp. nov. from diverse environment.</title>
        <authorList>
            <person name="Octaviana S."/>
        </authorList>
    </citation>
    <scope>NUCLEOTIDE SEQUENCE [LARGE SCALE GENOMIC DNA]</scope>
    <source>
        <strain evidence="4 5">PWU4</strain>
    </source>
</reference>
<protein>
    <submittedName>
        <fullName evidence="4">Hsp20/alpha crystallin family protein</fullName>
    </submittedName>
</protein>
<dbReference type="Proteomes" id="UP001319200">
    <property type="component" value="Unassembled WGS sequence"/>
</dbReference>
<dbReference type="PANTHER" id="PTHR11527">
    <property type="entry name" value="HEAT-SHOCK PROTEIN 20 FAMILY MEMBER"/>
    <property type="match status" value="1"/>
</dbReference>
<dbReference type="CDD" id="cd06464">
    <property type="entry name" value="ACD_sHsps-like"/>
    <property type="match status" value="1"/>
</dbReference>
<dbReference type="AlphaFoldDB" id="A0AAP2DMM7"/>
<sequence>MSIVRYNTSLNDFVPTTFSNMIDRFFNESLSRSGGAAYSFVPKVDVVENEKAFEIHVAVPGMNKEEFKIDLNDNFLTISGERKFSREKNENNYRTIETQYGTFSRSFSLPDNVNASAISAKYNNGILEVLVPKDEKKTLKTTIKVG</sequence>
<dbReference type="InterPro" id="IPR002068">
    <property type="entry name" value="A-crystallin/Hsp20_dom"/>
</dbReference>
<proteinExistence type="inferred from homology"/>
<dbReference type="Pfam" id="PF00011">
    <property type="entry name" value="HSP20"/>
    <property type="match status" value="1"/>
</dbReference>
<name>A0AAP2DMM7_9BACT</name>